<organism evidence="1 2">
    <name type="scientific">Nothophoma quercina</name>
    <dbReference type="NCBI Taxonomy" id="749835"/>
    <lineage>
        <taxon>Eukaryota</taxon>
        <taxon>Fungi</taxon>
        <taxon>Dikarya</taxon>
        <taxon>Ascomycota</taxon>
        <taxon>Pezizomycotina</taxon>
        <taxon>Dothideomycetes</taxon>
        <taxon>Pleosporomycetidae</taxon>
        <taxon>Pleosporales</taxon>
        <taxon>Pleosporineae</taxon>
        <taxon>Didymellaceae</taxon>
        <taxon>Nothophoma</taxon>
    </lineage>
</organism>
<accession>A0ABR3QS41</accession>
<evidence type="ECO:0000313" key="2">
    <source>
        <dbReference type="Proteomes" id="UP001521222"/>
    </source>
</evidence>
<keyword evidence="2" id="KW-1185">Reference proteome</keyword>
<dbReference type="Proteomes" id="UP001521222">
    <property type="component" value="Unassembled WGS sequence"/>
</dbReference>
<name>A0ABR3QS41_9PLEO</name>
<protein>
    <submittedName>
        <fullName evidence="1">Uncharacterized protein</fullName>
    </submittedName>
</protein>
<proteinExistence type="predicted"/>
<reference evidence="1 2" key="1">
    <citation type="submission" date="2024-02" db="EMBL/GenBank/DDBJ databases">
        <title>De novo assembly and annotation of 12 fungi associated with fruit tree decline syndrome in Ontario, Canada.</title>
        <authorList>
            <person name="Sulman M."/>
            <person name="Ellouze W."/>
            <person name="Ilyukhin E."/>
        </authorList>
    </citation>
    <scope>NUCLEOTIDE SEQUENCE [LARGE SCALE GENOMIC DNA]</scope>
    <source>
        <strain evidence="1 2">M97-236</strain>
    </source>
</reference>
<dbReference type="EMBL" id="JAKIXB020000033">
    <property type="protein sequence ID" value="KAL1594898.1"/>
    <property type="molecule type" value="Genomic_DNA"/>
</dbReference>
<evidence type="ECO:0000313" key="1">
    <source>
        <dbReference type="EMBL" id="KAL1594898.1"/>
    </source>
</evidence>
<gene>
    <name evidence="1" type="ORF">SLS59_008448</name>
</gene>
<sequence>MEALKKVFESQSASVPHPDGGFVLLFRLGGLLDSAKKVQEIAELDEPPVEQQGWSERGPVTFVMVDEATKKKLEEWLTQQSVLQH</sequence>
<comment type="caution">
    <text evidence="1">The sequence shown here is derived from an EMBL/GenBank/DDBJ whole genome shotgun (WGS) entry which is preliminary data.</text>
</comment>